<organism evidence="2 3">
    <name type="scientific">Angustibacter aerolatus</name>
    <dbReference type="NCBI Taxonomy" id="1162965"/>
    <lineage>
        <taxon>Bacteria</taxon>
        <taxon>Bacillati</taxon>
        <taxon>Actinomycetota</taxon>
        <taxon>Actinomycetes</taxon>
        <taxon>Kineosporiales</taxon>
        <taxon>Kineosporiaceae</taxon>
    </lineage>
</organism>
<feature type="transmembrane region" description="Helical" evidence="1">
    <location>
        <begin position="46"/>
        <end position="65"/>
    </location>
</feature>
<name>A0ABQ6J9G9_9ACTN</name>
<evidence type="ECO:0000256" key="1">
    <source>
        <dbReference type="SAM" id="Phobius"/>
    </source>
</evidence>
<dbReference type="Proteomes" id="UP001157017">
    <property type="component" value="Unassembled WGS sequence"/>
</dbReference>
<keyword evidence="1" id="KW-0472">Membrane</keyword>
<evidence type="ECO:0000313" key="2">
    <source>
        <dbReference type="EMBL" id="GMA84825.1"/>
    </source>
</evidence>
<accession>A0ABQ6J9G9</accession>
<gene>
    <name evidence="2" type="ORF">GCM10025868_00750</name>
</gene>
<keyword evidence="1" id="KW-1133">Transmembrane helix</keyword>
<proteinExistence type="predicted"/>
<keyword evidence="1" id="KW-0812">Transmembrane</keyword>
<feature type="transmembrane region" description="Helical" evidence="1">
    <location>
        <begin position="71"/>
        <end position="92"/>
    </location>
</feature>
<evidence type="ECO:0000313" key="3">
    <source>
        <dbReference type="Proteomes" id="UP001157017"/>
    </source>
</evidence>
<comment type="caution">
    <text evidence="2">The sequence shown here is derived from an EMBL/GenBank/DDBJ whole genome shotgun (WGS) entry which is preliminary data.</text>
</comment>
<dbReference type="EMBL" id="BSUZ01000001">
    <property type="protein sequence ID" value="GMA84825.1"/>
    <property type="molecule type" value="Genomic_DNA"/>
</dbReference>
<reference evidence="3" key="1">
    <citation type="journal article" date="2019" name="Int. J. Syst. Evol. Microbiol.">
        <title>The Global Catalogue of Microorganisms (GCM) 10K type strain sequencing project: providing services to taxonomists for standard genome sequencing and annotation.</title>
        <authorList>
            <consortium name="The Broad Institute Genomics Platform"/>
            <consortium name="The Broad Institute Genome Sequencing Center for Infectious Disease"/>
            <person name="Wu L."/>
            <person name="Ma J."/>
        </authorList>
    </citation>
    <scope>NUCLEOTIDE SEQUENCE [LARGE SCALE GENOMIC DNA]</scope>
    <source>
        <strain evidence="3">NBRC 108730</strain>
    </source>
</reference>
<keyword evidence="3" id="KW-1185">Reference proteome</keyword>
<evidence type="ECO:0008006" key="4">
    <source>
        <dbReference type="Google" id="ProtNLM"/>
    </source>
</evidence>
<feature type="transmembrane region" description="Helical" evidence="1">
    <location>
        <begin position="17"/>
        <end position="39"/>
    </location>
</feature>
<sequence>MPARSSDGGRDPLPPTLAAAVALVVAALAAVGVSGDLLARTVRNHPVAIAAVVVVALLAFAVPAVAASTGWAVRAAIVLVVVAACWAAAAGARAAGSDREQPRVSLTAATTASATTLTVDASANGLRSRDNMLVQVQGVTDWPADSADRDLQVACNSDRNARWPAGATPRWPGELVLWQQAGPDAKGAVTVGSKVELVPGEQEGVCVWVVLTNVKGQAPRRVVSYLQLPALRVPSAR</sequence>
<protein>
    <recommendedName>
        <fullName evidence="4">DUF4131 domain-containing protein</fullName>
    </recommendedName>
</protein>